<accession>A0A0L8FV69</accession>
<gene>
    <name evidence="1" type="ORF">OCBIM_22007660mg</name>
</gene>
<reference evidence="1" key="1">
    <citation type="submission" date="2015-07" db="EMBL/GenBank/DDBJ databases">
        <title>MeaNS - Measles Nucleotide Surveillance Program.</title>
        <authorList>
            <person name="Tran T."/>
            <person name="Druce J."/>
        </authorList>
    </citation>
    <scope>NUCLEOTIDE SEQUENCE</scope>
    <source>
        <strain evidence="1">UCB-OBI-ISO-001</strain>
        <tissue evidence="1">Gonad</tissue>
    </source>
</reference>
<protein>
    <submittedName>
        <fullName evidence="1">Uncharacterized protein</fullName>
    </submittedName>
</protein>
<organism evidence="1">
    <name type="scientific">Octopus bimaculoides</name>
    <name type="common">California two-spotted octopus</name>
    <dbReference type="NCBI Taxonomy" id="37653"/>
    <lineage>
        <taxon>Eukaryota</taxon>
        <taxon>Metazoa</taxon>
        <taxon>Spiralia</taxon>
        <taxon>Lophotrochozoa</taxon>
        <taxon>Mollusca</taxon>
        <taxon>Cephalopoda</taxon>
        <taxon>Coleoidea</taxon>
        <taxon>Octopodiformes</taxon>
        <taxon>Octopoda</taxon>
        <taxon>Incirrata</taxon>
        <taxon>Octopodidae</taxon>
        <taxon>Octopus</taxon>
    </lineage>
</organism>
<dbReference type="EMBL" id="KQ426411">
    <property type="protein sequence ID" value="KOF68295.1"/>
    <property type="molecule type" value="Genomic_DNA"/>
</dbReference>
<name>A0A0L8FV69_OCTBM</name>
<evidence type="ECO:0000313" key="1">
    <source>
        <dbReference type="EMBL" id="KOF68295.1"/>
    </source>
</evidence>
<sequence length="69" mass="8274">MILHLLFGKELDKAMLLLLVLLLTTKFMKRKPDNCKYFNCKIKLEIMFMFHLCHSTWFILGKKNLQKLS</sequence>
<proteinExistence type="predicted"/>
<dbReference type="AlphaFoldDB" id="A0A0L8FV69"/>